<dbReference type="Gene3D" id="2.130.10.10">
    <property type="entry name" value="YVTN repeat-like/Quinoprotein amine dehydrogenase"/>
    <property type="match status" value="1"/>
</dbReference>
<dbReference type="GeneID" id="17358076"/>
<dbReference type="OrthoDB" id="2096344at2759"/>
<dbReference type="InterPro" id="IPR036322">
    <property type="entry name" value="WD40_repeat_dom_sf"/>
</dbReference>
<dbReference type="Pfam" id="PF00400">
    <property type="entry name" value="WD40"/>
    <property type="match status" value="1"/>
</dbReference>
<keyword evidence="2" id="KW-1185">Reference proteome</keyword>
<dbReference type="Proteomes" id="UP000008141">
    <property type="component" value="Unassembled WGS sequence"/>
</dbReference>
<dbReference type="SMART" id="SM00320">
    <property type="entry name" value="WD40"/>
    <property type="match status" value="2"/>
</dbReference>
<accession>E1Z6M1</accession>
<dbReference type="RefSeq" id="XP_005850775.1">
    <property type="nucleotide sequence ID" value="XM_005850713.1"/>
</dbReference>
<gene>
    <name evidence="1" type="ORF">CHLNCDRAFT_140264</name>
</gene>
<sequence length="349" mass="36219">MSRVSIPAQALPGQLVCDFELQREDANTILDKLKAALDAAAGEASPSGGRGGEAALMCMHSQGTDYTSVCLDAECNTRLMLSASIDRSGNEWVTAHSLEIDTLLAPKGRFPMPHSAAGKITGQNCLAVASLHGFGGPLAETCVAAYGGALVVWPVGNASKPGASNVATPGSLTPKALWKAHDSLITCLHKSSFGLFLYSGAADGKVHMFNMREKPNRPNAVFAQQGRITGICQLNDSQLLTTAGDGRMVVFDVRNASAGPLKFAVPDTKPIVRMAVSPFADSVALATTAGIFTVDLMDAACHVVPLAPTLRTPATALTWNSSTSEVIVAGGPGAAGTISVFRQWLSPSS</sequence>
<dbReference type="EMBL" id="GL433837">
    <property type="protein sequence ID" value="EFN58673.1"/>
    <property type="molecule type" value="Genomic_DNA"/>
</dbReference>
<dbReference type="SUPFAM" id="SSF50978">
    <property type="entry name" value="WD40 repeat-like"/>
    <property type="match status" value="1"/>
</dbReference>
<organism evidence="2">
    <name type="scientific">Chlorella variabilis</name>
    <name type="common">Green alga</name>
    <dbReference type="NCBI Taxonomy" id="554065"/>
    <lineage>
        <taxon>Eukaryota</taxon>
        <taxon>Viridiplantae</taxon>
        <taxon>Chlorophyta</taxon>
        <taxon>core chlorophytes</taxon>
        <taxon>Trebouxiophyceae</taxon>
        <taxon>Chlorellales</taxon>
        <taxon>Chlorellaceae</taxon>
        <taxon>Chlorella clade</taxon>
        <taxon>Chlorella</taxon>
    </lineage>
</organism>
<name>E1Z6M1_CHLVA</name>
<reference evidence="1 2" key="1">
    <citation type="journal article" date="2010" name="Plant Cell">
        <title>The Chlorella variabilis NC64A genome reveals adaptation to photosymbiosis, coevolution with viruses, and cryptic sex.</title>
        <authorList>
            <person name="Blanc G."/>
            <person name="Duncan G."/>
            <person name="Agarkova I."/>
            <person name="Borodovsky M."/>
            <person name="Gurnon J."/>
            <person name="Kuo A."/>
            <person name="Lindquist E."/>
            <person name="Lucas S."/>
            <person name="Pangilinan J."/>
            <person name="Polle J."/>
            <person name="Salamov A."/>
            <person name="Terry A."/>
            <person name="Yamada T."/>
            <person name="Dunigan D.D."/>
            <person name="Grigoriev I.V."/>
            <person name="Claverie J.M."/>
            <person name="Van Etten J.L."/>
        </authorList>
    </citation>
    <scope>NUCLEOTIDE SEQUENCE [LARGE SCALE GENOMIC DNA]</scope>
    <source>
        <strain evidence="1 2">NC64A</strain>
    </source>
</reference>
<dbReference type="InterPro" id="IPR015943">
    <property type="entry name" value="WD40/YVTN_repeat-like_dom_sf"/>
</dbReference>
<protein>
    <recommendedName>
        <fullName evidence="3">Anaphase-promoting complex subunit 4 WD40 domain-containing protein</fullName>
    </recommendedName>
</protein>
<evidence type="ECO:0000313" key="2">
    <source>
        <dbReference type="Proteomes" id="UP000008141"/>
    </source>
</evidence>
<evidence type="ECO:0008006" key="3">
    <source>
        <dbReference type="Google" id="ProtNLM"/>
    </source>
</evidence>
<dbReference type="AlphaFoldDB" id="E1Z6M1"/>
<dbReference type="KEGG" id="cvr:CHLNCDRAFT_140264"/>
<dbReference type="STRING" id="554065.E1Z6M1"/>
<dbReference type="eggNOG" id="ENOG502S94G">
    <property type="taxonomic scope" value="Eukaryota"/>
</dbReference>
<dbReference type="InterPro" id="IPR001680">
    <property type="entry name" value="WD40_rpt"/>
</dbReference>
<proteinExistence type="predicted"/>
<dbReference type="InParanoid" id="E1Z6M1"/>
<evidence type="ECO:0000313" key="1">
    <source>
        <dbReference type="EMBL" id="EFN58673.1"/>
    </source>
</evidence>